<dbReference type="RefSeq" id="WP_086451780.1">
    <property type="nucleotide sequence ID" value="NZ_MSPP01000003.1"/>
</dbReference>
<organism evidence="2 3">
    <name type="scientific">Marivivens niveibacter</name>
    <dbReference type="NCBI Taxonomy" id="1930667"/>
    <lineage>
        <taxon>Bacteria</taxon>
        <taxon>Pseudomonadati</taxon>
        <taxon>Pseudomonadota</taxon>
        <taxon>Alphaproteobacteria</taxon>
        <taxon>Rhodobacterales</taxon>
        <taxon>Paracoccaceae</taxon>
        <taxon>Marivivens group</taxon>
        <taxon>Marivivens</taxon>
    </lineage>
</organism>
<dbReference type="Pfam" id="PF09838">
    <property type="entry name" value="DUF2065"/>
    <property type="match status" value="1"/>
</dbReference>
<dbReference type="AlphaFoldDB" id="A0A251WZF2"/>
<keyword evidence="1" id="KW-1133">Transmembrane helix</keyword>
<keyword evidence="1" id="KW-0472">Membrane</keyword>
<feature type="transmembrane region" description="Helical" evidence="1">
    <location>
        <begin position="6"/>
        <end position="23"/>
    </location>
</feature>
<comment type="caution">
    <text evidence="2">The sequence shown here is derived from an EMBL/GenBank/DDBJ whole genome shotgun (WGS) entry which is preliminary data.</text>
</comment>
<keyword evidence="3" id="KW-1185">Reference proteome</keyword>
<protein>
    <recommendedName>
        <fullName evidence="4">DUF2065 domain-containing protein</fullName>
    </recommendedName>
</protein>
<reference evidence="2 3" key="1">
    <citation type="submission" date="2016-12" db="EMBL/GenBank/DDBJ databases">
        <title>The draft genome sequence of HSLHS2.</title>
        <authorList>
            <person name="Hu D."/>
            <person name="Wang L."/>
            <person name="Shao Z."/>
        </authorList>
    </citation>
    <scope>NUCLEOTIDE SEQUENCE [LARGE SCALE GENOMIC DNA]</scope>
    <source>
        <strain evidence="2">MCCC 1A06712</strain>
    </source>
</reference>
<keyword evidence="1" id="KW-0812">Transmembrane</keyword>
<dbReference type="OrthoDB" id="9815199at2"/>
<name>A0A251WZF2_9RHOB</name>
<evidence type="ECO:0000256" key="1">
    <source>
        <dbReference type="SAM" id="Phobius"/>
    </source>
</evidence>
<evidence type="ECO:0008006" key="4">
    <source>
        <dbReference type="Google" id="ProtNLM"/>
    </source>
</evidence>
<feature type="transmembrane region" description="Helical" evidence="1">
    <location>
        <begin position="44"/>
        <end position="61"/>
    </location>
</feature>
<sequence>MLNTLIYCLGVVCVVEGLAYVLAPSFVKRLMMAFNEIPRPQRRLIGAVIFLAGIVLIGVSTQPTH</sequence>
<evidence type="ECO:0000313" key="2">
    <source>
        <dbReference type="EMBL" id="OUD09313.1"/>
    </source>
</evidence>
<accession>A0A251WZF2</accession>
<dbReference type="Proteomes" id="UP000194664">
    <property type="component" value="Unassembled WGS sequence"/>
</dbReference>
<evidence type="ECO:0000313" key="3">
    <source>
        <dbReference type="Proteomes" id="UP000194664"/>
    </source>
</evidence>
<dbReference type="InterPro" id="IPR019201">
    <property type="entry name" value="DUF2065"/>
</dbReference>
<dbReference type="EMBL" id="MSPP01000003">
    <property type="protein sequence ID" value="OUD09313.1"/>
    <property type="molecule type" value="Genomic_DNA"/>
</dbReference>
<proteinExistence type="predicted"/>
<gene>
    <name evidence="2" type="ORF">BVC71_11500</name>
</gene>